<feature type="region of interest" description="Disordered" evidence="1">
    <location>
        <begin position="36"/>
        <end position="63"/>
    </location>
</feature>
<dbReference type="HOGENOM" id="CLU_2038434_0_0_1"/>
<dbReference type="AlphaFoldDB" id="A0A0C9XSH6"/>
<proteinExistence type="predicted"/>
<accession>A0A0C9XSH6</accession>
<reference evidence="2 3" key="1">
    <citation type="submission" date="2014-04" db="EMBL/GenBank/DDBJ databases">
        <authorList>
            <consortium name="DOE Joint Genome Institute"/>
            <person name="Kuo A."/>
            <person name="Kohler A."/>
            <person name="Nagy L.G."/>
            <person name="Floudas D."/>
            <person name="Copeland A."/>
            <person name="Barry K.W."/>
            <person name="Cichocki N."/>
            <person name="Veneault-Fourrey C."/>
            <person name="LaButti K."/>
            <person name="Lindquist E.A."/>
            <person name="Lipzen A."/>
            <person name="Lundell T."/>
            <person name="Morin E."/>
            <person name="Murat C."/>
            <person name="Sun H."/>
            <person name="Tunlid A."/>
            <person name="Henrissat B."/>
            <person name="Grigoriev I.V."/>
            <person name="Hibbett D.S."/>
            <person name="Martin F."/>
            <person name="Nordberg H.P."/>
            <person name="Cantor M.N."/>
            <person name="Hua S.X."/>
        </authorList>
    </citation>
    <scope>NUCLEOTIDE SEQUENCE [LARGE SCALE GENOMIC DNA]</scope>
    <source>
        <strain evidence="2 3">LaAM-08-1</strain>
    </source>
</reference>
<sequence>MVSSVIHFFNNQGLRRYTHQVILAVCALTHQLHIHPRSAHPSPNSARPSLSMSSSSAPSSHKQLLTITNLPRSSRGLILHVHPSESNALPIHHHPPPGYNFECLFSGSILHLLSWPQYPSG</sequence>
<gene>
    <name evidence="2" type="ORF">K443DRAFT_193959</name>
</gene>
<protein>
    <submittedName>
        <fullName evidence="2">Uncharacterized protein</fullName>
    </submittedName>
</protein>
<evidence type="ECO:0000313" key="3">
    <source>
        <dbReference type="Proteomes" id="UP000054477"/>
    </source>
</evidence>
<organism evidence="2 3">
    <name type="scientific">Laccaria amethystina LaAM-08-1</name>
    <dbReference type="NCBI Taxonomy" id="1095629"/>
    <lineage>
        <taxon>Eukaryota</taxon>
        <taxon>Fungi</taxon>
        <taxon>Dikarya</taxon>
        <taxon>Basidiomycota</taxon>
        <taxon>Agaricomycotina</taxon>
        <taxon>Agaricomycetes</taxon>
        <taxon>Agaricomycetidae</taxon>
        <taxon>Agaricales</taxon>
        <taxon>Agaricineae</taxon>
        <taxon>Hydnangiaceae</taxon>
        <taxon>Laccaria</taxon>
    </lineage>
</organism>
<keyword evidence="3" id="KW-1185">Reference proteome</keyword>
<name>A0A0C9XSH6_9AGAR</name>
<evidence type="ECO:0000256" key="1">
    <source>
        <dbReference type="SAM" id="MobiDB-lite"/>
    </source>
</evidence>
<reference evidence="3" key="2">
    <citation type="submission" date="2015-01" db="EMBL/GenBank/DDBJ databases">
        <title>Evolutionary Origins and Diversification of the Mycorrhizal Mutualists.</title>
        <authorList>
            <consortium name="DOE Joint Genome Institute"/>
            <consortium name="Mycorrhizal Genomics Consortium"/>
            <person name="Kohler A."/>
            <person name="Kuo A."/>
            <person name="Nagy L.G."/>
            <person name="Floudas D."/>
            <person name="Copeland A."/>
            <person name="Barry K.W."/>
            <person name="Cichocki N."/>
            <person name="Veneault-Fourrey C."/>
            <person name="LaButti K."/>
            <person name="Lindquist E.A."/>
            <person name="Lipzen A."/>
            <person name="Lundell T."/>
            <person name="Morin E."/>
            <person name="Murat C."/>
            <person name="Riley R."/>
            <person name="Ohm R."/>
            <person name="Sun H."/>
            <person name="Tunlid A."/>
            <person name="Henrissat B."/>
            <person name="Grigoriev I.V."/>
            <person name="Hibbett D.S."/>
            <person name="Martin F."/>
        </authorList>
    </citation>
    <scope>NUCLEOTIDE SEQUENCE [LARGE SCALE GENOMIC DNA]</scope>
    <source>
        <strain evidence="3">LaAM-08-1</strain>
    </source>
</reference>
<dbReference type="Proteomes" id="UP000054477">
    <property type="component" value="Unassembled WGS sequence"/>
</dbReference>
<dbReference type="EMBL" id="KN838660">
    <property type="protein sequence ID" value="KIJ98857.1"/>
    <property type="molecule type" value="Genomic_DNA"/>
</dbReference>
<feature type="compositionally biased region" description="Low complexity" evidence="1">
    <location>
        <begin position="42"/>
        <end position="60"/>
    </location>
</feature>
<evidence type="ECO:0000313" key="2">
    <source>
        <dbReference type="EMBL" id="KIJ98857.1"/>
    </source>
</evidence>